<reference evidence="3" key="2">
    <citation type="submission" date="2023-01" db="EMBL/GenBank/DDBJ databases">
        <title>Human gut microbiome strain richness.</title>
        <authorList>
            <person name="Chen-Liaw A."/>
        </authorList>
    </citation>
    <scope>NUCLEOTIDE SEQUENCE</scope>
    <source>
        <strain evidence="3">1001217st2_G6_1001217B_191108</strain>
    </source>
</reference>
<keyword evidence="4" id="KW-0645">Protease</keyword>
<feature type="transmembrane region" description="Helical" evidence="1">
    <location>
        <begin position="198"/>
        <end position="215"/>
    </location>
</feature>
<dbReference type="InterPro" id="IPR052710">
    <property type="entry name" value="CAAX_protease"/>
</dbReference>
<dbReference type="InterPro" id="IPR003675">
    <property type="entry name" value="Rce1/LyrA-like_dom"/>
</dbReference>
<evidence type="ECO:0000313" key="4">
    <source>
        <dbReference type="EMBL" id="RGD82198.1"/>
    </source>
</evidence>
<keyword evidence="4" id="KW-0482">Metalloprotease</keyword>
<dbReference type="EMBL" id="QUSL01000025">
    <property type="protein sequence ID" value="RGD82198.1"/>
    <property type="molecule type" value="Genomic_DNA"/>
</dbReference>
<name>A0A3E3EAG9_9FIRM</name>
<dbReference type="PANTHER" id="PTHR36435">
    <property type="entry name" value="SLR1288 PROTEIN"/>
    <property type="match status" value="1"/>
</dbReference>
<gene>
    <name evidence="4" type="ORF">DXB93_13775</name>
    <name evidence="3" type="ORF">PM738_08930</name>
</gene>
<evidence type="ECO:0000313" key="3">
    <source>
        <dbReference type="EMBL" id="MDB7083925.1"/>
    </source>
</evidence>
<dbReference type="Pfam" id="PF02517">
    <property type="entry name" value="Rce1-like"/>
    <property type="match status" value="1"/>
</dbReference>
<comment type="caution">
    <text evidence="4">The sequence shown here is derived from an EMBL/GenBank/DDBJ whole genome shotgun (WGS) entry which is preliminary data.</text>
</comment>
<evidence type="ECO:0000256" key="1">
    <source>
        <dbReference type="SAM" id="Phobius"/>
    </source>
</evidence>
<feature type="transmembrane region" description="Helical" evidence="1">
    <location>
        <begin position="15"/>
        <end position="36"/>
    </location>
</feature>
<keyword evidence="1" id="KW-0472">Membrane</keyword>
<dbReference type="Proteomes" id="UP001211987">
    <property type="component" value="Unassembled WGS sequence"/>
</dbReference>
<keyword evidence="1" id="KW-1133">Transmembrane helix</keyword>
<feature type="transmembrane region" description="Helical" evidence="1">
    <location>
        <begin position="56"/>
        <end position="73"/>
    </location>
</feature>
<dbReference type="GO" id="GO:0006508">
    <property type="term" value="P:proteolysis"/>
    <property type="evidence" value="ECO:0007669"/>
    <property type="project" value="UniProtKB-KW"/>
</dbReference>
<feature type="transmembrane region" description="Helical" evidence="1">
    <location>
        <begin position="222"/>
        <end position="242"/>
    </location>
</feature>
<feature type="transmembrane region" description="Helical" evidence="1">
    <location>
        <begin position="93"/>
        <end position="118"/>
    </location>
</feature>
<proteinExistence type="predicted"/>
<keyword evidence="4" id="KW-0378">Hydrolase</keyword>
<evidence type="ECO:0000313" key="5">
    <source>
        <dbReference type="Proteomes" id="UP000261032"/>
    </source>
</evidence>
<dbReference type="RefSeq" id="WP_008791812.1">
    <property type="nucleotide sequence ID" value="NZ_AP031443.1"/>
</dbReference>
<dbReference type="EMBL" id="JAQLKE010000012">
    <property type="protein sequence ID" value="MDB7083925.1"/>
    <property type="molecule type" value="Genomic_DNA"/>
</dbReference>
<feature type="transmembrane region" description="Helical" evidence="1">
    <location>
        <begin position="169"/>
        <end position="192"/>
    </location>
</feature>
<protein>
    <submittedName>
        <fullName evidence="4">CPBP family intramembrane metalloprotease</fullName>
    </submittedName>
    <submittedName>
        <fullName evidence="3">Type II CAAX endopeptidase family protein</fullName>
    </submittedName>
</protein>
<dbReference type="GO" id="GO:0008237">
    <property type="term" value="F:metallopeptidase activity"/>
    <property type="evidence" value="ECO:0007669"/>
    <property type="project" value="UniProtKB-KW"/>
</dbReference>
<accession>A0A3E3EAG9</accession>
<dbReference type="GO" id="GO:0080120">
    <property type="term" value="P:CAAX-box protein maturation"/>
    <property type="evidence" value="ECO:0007669"/>
    <property type="project" value="UniProtKB-ARBA"/>
</dbReference>
<dbReference type="PANTHER" id="PTHR36435:SF1">
    <property type="entry name" value="CAAX AMINO TERMINAL PROTEASE FAMILY PROTEIN"/>
    <property type="match status" value="1"/>
</dbReference>
<dbReference type="Proteomes" id="UP000261032">
    <property type="component" value="Unassembled WGS sequence"/>
</dbReference>
<reference evidence="4 5" key="1">
    <citation type="submission" date="2018-08" db="EMBL/GenBank/DDBJ databases">
        <title>A genome reference for cultivated species of the human gut microbiota.</title>
        <authorList>
            <person name="Zou Y."/>
            <person name="Xue W."/>
            <person name="Luo G."/>
        </authorList>
    </citation>
    <scope>NUCLEOTIDE SEQUENCE [LARGE SCALE GENOMIC DNA]</scope>
    <source>
        <strain evidence="4 5">OM06-4</strain>
    </source>
</reference>
<organism evidence="4 5">
    <name type="scientific">Thomasclavelia ramosa</name>
    <dbReference type="NCBI Taxonomy" id="1547"/>
    <lineage>
        <taxon>Bacteria</taxon>
        <taxon>Bacillati</taxon>
        <taxon>Bacillota</taxon>
        <taxon>Erysipelotrichia</taxon>
        <taxon>Erysipelotrichales</taxon>
        <taxon>Coprobacillaceae</taxon>
        <taxon>Thomasclavelia</taxon>
    </lineage>
</organism>
<keyword evidence="1" id="KW-0812">Transmembrane</keyword>
<sequence length="243" mass="27722">MNLIKKIKLNSRQKAIGVILIFPWYLYFAPIVINYFLKLYTVYIANDFSTNSLNAFFNLFIGIATAIPLIIVFKGFIKENWLVFKKDFLENIIWVLTIGIGLAYLFSIAGELIVNLVAPQSGEAANQTLVETLVQSNFLLMFFQSVIIAPFIEELLFRGLIFNSLRQKNMVWAHLISAFLFGLLHVYSYILAGDMSEWIKLIPYMMAGLSFSIVYEKRQTIIAPIILHAAKNLIAVLLMATMF</sequence>
<dbReference type="GO" id="GO:0004175">
    <property type="term" value="F:endopeptidase activity"/>
    <property type="evidence" value="ECO:0007669"/>
    <property type="project" value="UniProtKB-ARBA"/>
</dbReference>
<dbReference type="AlphaFoldDB" id="A0A3E3EAG9"/>
<evidence type="ECO:0000259" key="2">
    <source>
        <dbReference type="Pfam" id="PF02517"/>
    </source>
</evidence>
<feature type="domain" description="CAAX prenyl protease 2/Lysostaphin resistance protein A-like" evidence="2">
    <location>
        <begin position="136"/>
        <end position="234"/>
    </location>
</feature>